<dbReference type="GO" id="GO:0032502">
    <property type="term" value="P:developmental process"/>
    <property type="evidence" value="ECO:0007669"/>
    <property type="project" value="TreeGrafter"/>
</dbReference>
<evidence type="ECO:0000313" key="4">
    <source>
        <dbReference type="Proteomes" id="UP001177023"/>
    </source>
</evidence>
<feature type="non-terminal residue" evidence="3">
    <location>
        <position position="198"/>
    </location>
</feature>
<dbReference type="InterPro" id="IPR050283">
    <property type="entry name" value="E-box_TF_Regulators"/>
</dbReference>
<keyword evidence="1" id="KW-0238">DNA-binding</keyword>
<dbReference type="EMBL" id="CATQJA010002644">
    <property type="protein sequence ID" value="CAJ0576400.1"/>
    <property type="molecule type" value="Genomic_DNA"/>
</dbReference>
<dbReference type="AlphaFoldDB" id="A0AA36CY49"/>
<gene>
    <name evidence="3" type="ORF">MSPICULIGERA_LOCUS14693</name>
</gene>
<accession>A0AA36CY49</accession>
<dbReference type="PANTHER" id="PTHR23349:SF108">
    <property type="entry name" value="BHLH DOMAIN-CONTAINING PROTEIN"/>
    <property type="match status" value="1"/>
</dbReference>
<evidence type="ECO:0000256" key="1">
    <source>
        <dbReference type="ARBA" id="ARBA00023125"/>
    </source>
</evidence>
<organism evidence="3 4">
    <name type="scientific">Mesorhabditis spiculigera</name>
    <dbReference type="NCBI Taxonomy" id="96644"/>
    <lineage>
        <taxon>Eukaryota</taxon>
        <taxon>Metazoa</taxon>
        <taxon>Ecdysozoa</taxon>
        <taxon>Nematoda</taxon>
        <taxon>Chromadorea</taxon>
        <taxon>Rhabditida</taxon>
        <taxon>Rhabditina</taxon>
        <taxon>Rhabditomorpha</taxon>
        <taxon>Rhabditoidea</taxon>
        <taxon>Rhabditidae</taxon>
        <taxon>Mesorhabditinae</taxon>
        <taxon>Mesorhabditis</taxon>
    </lineage>
</organism>
<dbReference type="PROSITE" id="PS50888">
    <property type="entry name" value="BHLH"/>
    <property type="match status" value="1"/>
</dbReference>
<feature type="domain" description="BHLH" evidence="2">
    <location>
        <begin position="108"/>
        <end position="160"/>
    </location>
</feature>
<dbReference type="SMART" id="SM00353">
    <property type="entry name" value="HLH"/>
    <property type="match status" value="1"/>
</dbReference>
<evidence type="ECO:0000259" key="2">
    <source>
        <dbReference type="PROSITE" id="PS50888"/>
    </source>
</evidence>
<dbReference type="CDD" id="cd19724">
    <property type="entry name" value="bHLH_TS_ASCL3_like"/>
    <property type="match status" value="1"/>
</dbReference>
<comment type="caution">
    <text evidence="3">The sequence shown here is derived from an EMBL/GenBank/DDBJ whole genome shotgun (WGS) entry which is preliminary data.</text>
</comment>
<dbReference type="PANTHER" id="PTHR23349">
    <property type="entry name" value="BASIC HELIX-LOOP-HELIX TRANSCRIPTION FACTOR, TWIST"/>
    <property type="match status" value="1"/>
</dbReference>
<dbReference type="GO" id="GO:0046983">
    <property type="term" value="F:protein dimerization activity"/>
    <property type="evidence" value="ECO:0007669"/>
    <property type="project" value="InterPro"/>
</dbReference>
<dbReference type="Gene3D" id="4.10.280.10">
    <property type="entry name" value="Helix-loop-helix DNA-binding domain"/>
    <property type="match status" value="1"/>
</dbReference>
<dbReference type="GO" id="GO:0000977">
    <property type="term" value="F:RNA polymerase II transcription regulatory region sequence-specific DNA binding"/>
    <property type="evidence" value="ECO:0007669"/>
    <property type="project" value="TreeGrafter"/>
</dbReference>
<protein>
    <recommendedName>
        <fullName evidence="2">BHLH domain-containing protein</fullName>
    </recommendedName>
</protein>
<keyword evidence="4" id="KW-1185">Reference proteome</keyword>
<dbReference type="GO" id="GO:0000981">
    <property type="term" value="F:DNA-binding transcription factor activity, RNA polymerase II-specific"/>
    <property type="evidence" value="ECO:0007669"/>
    <property type="project" value="TreeGrafter"/>
</dbReference>
<dbReference type="Pfam" id="PF00010">
    <property type="entry name" value="HLH"/>
    <property type="match status" value="1"/>
</dbReference>
<dbReference type="InterPro" id="IPR036638">
    <property type="entry name" value="HLH_DNA-bd_sf"/>
</dbReference>
<dbReference type="SUPFAM" id="SSF47459">
    <property type="entry name" value="HLH, helix-loop-helix DNA-binding domain"/>
    <property type="match status" value="1"/>
</dbReference>
<dbReference type="InterPro" id="IPR011598">
    <property type="entry name" value="bHLH_dom"/>
</dbReference>
<sequence length="198" mass="22442">MAFIATPAFSNLYSSGLLTTASLPSNSSATILDTSGADSAFLTGQTLPFNPYEVVLSSGQMHHQHHQSVVEAISLNQTDKKPILDPFDPAAVVPLPSQLEDQFGPFTTSVWKRNERERFRVRCVNDGYQKLRRHLPVAEDEKRLSKVDTLRLAIRYIRHLSEIVRNEMHLHHCRCFENFTEQSEGHVQIYLAANGRRI</sequence>
<evidence type="ECO:0000313" key="3">
    <source>
        <dbReference type="EMBL" id="CAJ0576400.1"/>
    </source>
</evidence>
<dbReference type="Proteomes" id="UP001177023">
    <property type="component" value="Unassembled WGS sequence"/>
</dbReference>
<name>A0AA36CY49_9BILA</name>
<proteinExistence type="predicted"/>
<reference evidence="3" key="1">
    <citation type="submission" date="2023-06" db="EMBL/GenBank/DDBJ databases">
        <authorList>
            <person name="Delattre M."/>
        </authorList>
    </citation>
    <scope>NUCLEOTIDE SEQUENCE</scope>
    <source>
        <strain evidence="3">AF72</strain>
    </source>
</reference>